<keyword evidence="3" id="KW-1185">Reference proteome</keyword>
<dbReference type="InterPro" id="IPR046373">
    <property type="entry name" value="Acyl-CoA_Oxase/DH_mid-dom_sf"/>
</dbReference>
<organism evidence="2 3">
    <name type="scientific">Massilia aurea</name>
    <dbReference type="NCBI Taxonomy" id="373040"/>
    <lineage>
        <taxon>Bacteria</taxon>
        <taxon>Pseudomonadati</taxon>
        <taxon>Pseudomonadota</taxon>
        <taxon>Betaproteobacteria</taxon>
        <taxon>Burkholderiales</taxon>
        <taxon>Oxalobacteraceae</taxon>
        <taxon>Telluria group</taxon>
        <taxon>Massilia</taxon>
    </lineage>
</organism>
<keyword evidence="1" id="KW-0560">Oxidoreductase</keyword>
<dbReference type="Gene3D" id="2.40.110.10">
    <property type="entry name" value="Butyryl-CoA Dehydrogenase, subunit A, domain 2"/>
    <property type="match status" value="1"/>
</dbReference>
<reference evidence="2 3" key="1">
    <citation type="submission" date="2020-08" db="EMBL/GenBank/DDBJ databases">
        <title>The Agave Microbiome: Exploring the role of microbial communities in plant adaptations to desert environments.</title>
        <authorList>
            <person name="Partida-Martinez L.P."/>
        </authorList>
    </citation>
    <scope>NUCLEOTIDE SEQUENCE [LARGE SCALE GENOMIC DNA]</scope>
    <source>
        <strain evidence="2 3">AT3.2</strain>
    </source>
</reference>
<dbReference type="RefSeq" id="WP_221290135.1">
    <property type="nucleotide sequence ID" value="NZ_JACHBX010000001.1"/>
</dbReference>
<accession>A0A7W9WYG8</accession>
<dbReference type="GO" id="GO:0003995">
    <property type="term" value="F:acyl-CoA dehydrogenase activity"/>
    <property type="evidence" value="ECO:0007669"/>
    <property type="project" value="TreeGrafter"/>
</dbReference>
<evidence type="ECO:0000313" key="2">
    <source>
        <dbReference type="EMBL" id="MBB6133144.1"/>
    </source>
</evidence>
<dbReference type="SUPFAM" id="SSF47203">
    <property type="entry name" value="Acyl-CoA dehydrogenase C-terminal domain-like"/>
    <property type="match status" value="1"/>
</dbReference>
<evidence type="ECO:0000313" key="3">
    <source>
        <dbReference type="Proteomes" id="UP000540787"/>
    </source>
</evidence>
<proteinExistence type="predicted"/>
<dbReference type="InterPro" id="IPR036250">
    <property type="entry name" value="AcylCo_DH-like_C"/>
</dbReference>
<dbReference type="GO" id="GO:0005737">
    <property type="term" value="C:cytoplasm"/>
    <property type="evidence" value="ECO:0007669"/>
    <property type="project" value="TreeGrafter"/>
</dbReference>
<dbReference type="SUPFAM" id="SSF56645">
    <property type="entry name" value="Acyl-CoA dehydrogenase NM domain-like"/>
    <property type="match status" value="1"/>
</dbReference>
<sequence length="345" mass="35798">MQNPVSTAPALTTLRSSLTGLAGMPPTDALGELVHAGHARLPLPGHGATLARWQALAAVGAHDLPLAKVFEGHTDAVAILHEAGAHALADIPQATWGTWCAEPPDARLALLAVDHGHDHGHVLRGRKAWCSGAHGVTHAVVSCWDDAGAPMLAAVDLRQPGVRVTDDGWNAVGMRATASVDVWFDDVVATPLAGPGFYVERAGFWQGGAGVAACWFGAATRLADALRERLAERSDPHRLAQLGEVSVALQGCAALIREAAAAIDSAPGANAMRTAMTVRLSVEAAANTVLHAVGRALGAGPLCKDAALAQLYADLPVFMRQSHAERDLEAVGKLVAALEDAPWTL</sequence>
<comment type="caution">
    <text evidence="2">The sequence shown here is derived from an EMBL/GenBank/DDBJ whole genome shotgun (WGS) entry which is preliminary data.</text>
</comment>
<protein>
    <submittedName>
        <fullName evidence="2">Alkylation response protein AidB-like acyl-CoA dehydrogenase</fullName>
    </submittedName>
</protein>
<dbReference type="GO" id="GO:0033539">
    <property type="term" value="P:fatty acid beta-oxidation using acyl-CoA dehydrogenase"/>
    <property type="evidence" value="ECO:0007669"/>
    <property type="project" value="TreeGrafter"/>
</dbReference>
<name>A0A7W9WYG8_9BURK</name>
<dbReference type="PANTHER" id="PTHR48083:SF37">
    <property type="entry name" value="DEHYDROGENASE, PUTATIVE-RELATED"/>
    <property type="match status" value="1"/>
</dbReference>
<dbReference type="EMBL" id="JACHBX010000001">
    <property type="protein sequence ID" value="MBB6133144.1"/>
    <property type="molecule type" value="Genomic_DNA"/>
</dbReference>
<dbReference type="InterPro" id="IPR009100">
    <property type="entry name" value="AcylCoA_DH/oxidase_NM_dom_sf"/>
</dbReference>
<dbReference type="InterPro" id="IPR050741">
    <property type="entry name" value="Acyl-CoA_dehydrogenase"/>
</dbReference>
<gene>
    <name evidence="2" type="ORF">HD842_001255</name>
</gene>
<dbReference type="Proteomes" id="UP000540787">
    <property type="component" value="Unassembled WGS sequence"/>
</dbReference>
<dbReference type="AlphaFoldDB" id="A0A7W9WYG8"/>
<evidence type="ECO:0000256" key="1">
    <source>
        <dbReference type="ARBA" id="ARBA00023002"/>
    </source>
</evidence>
<dbReference type="PANTHER" id="PTHR48083">
    <property type="entry name" value="MEDIUM-CHAIN SPECIFIC ACYL-COA DEHYDROGENASE, MITOCHONDRIAL-RELATED"/>
    <property type="match status" value="1"/>
</dbReference>